<name>A0ABS1DGK4_9PROT</name>
<evidence type="ECO:0000313" key="1">
    <source>
        <dbReference type="EMBL" id="MBK1669227.1"/>
    </source>
</evidence>
<dbReference type="EMBL" id="NRRL01000042">
    <property type="protein sequence ID" value="MBK1669227.1"/>
    <property type="molecule type" value="Genomic_DNA"/>
</dbReference>
<sequence length="130" mass="13786">MSYDLRVEQNAEDALIELARRYAKQLPYANKIVSVIRIVDTTFLDEVAEGHHGAGVPVGTGAVRVYTVPQDLLGSRRPSLDVRVAVASTAANLFHVSEADPAAGSSVGEAADLVDRQQVAEALLAEDDGS</sequence>
<protein>
    <submittedName>
        <fullName evidence="1">Uncharacterized protein</fullName>
    </submittedName>
</protein>
<proteinExistence type="predicted"/>
<organism evidence="1 2">
    <name type="scientific">Rhodovibrio sodomensis</name>
    <dbReference type="NCBI Taxonomy" id="1088"/>
    <lineage>
        <taxon>Bacteria</taxon>
        <taxon>Pseudomonadati</taxon>
        <taxon>Pseudomonadota</taxon>
        <taxon>Alphaproteobacteria</taxon>
        <taxon>Rhodospirillales</taxon>
        <taxon>Rhodovibrionaceae</taxon>
        <taxon>Rhodovibrio</taxon>
    </lineage>
</organism>
<comment type="caution">
    <text evidence="1">The sequence shown here is derived from an EMBL/GenBank/DDBJ whole genome shotgun (WGS) entry which is preliminary data.</text>
</comment>
<keyword evidence="2" id="KW-1185">Reference proteome</keyword>
<evidence type="ECO:0000313" key="2">
    <source>
        <dbReference type="Proteomes" id="UP001296873"/>
    </source>
</evidence>
<dbReference type="Proteomes" id="UP001296873">
    <property type="component" value="Unassembled WGS sequence"/>
</dbReference>
<dbReference type="RefSeq" id="WP_200341555.1">
    <property type="nucleotide sequence ID" value="NZ_NRRL01000042.1"/>
</dbReference>
<reference evidence="1 2" key="1">
    <citation type="journal article" date="2020" name="Microorganisms">
        <title>Osmotic Adaptation and Compatible Solute Biosynthesis of Phototrophic Bacteria as Revealed from Genome Analyses.</title>
        <authorList>
            <person name="Imhoff J.F."/>
            <person name="Rahn T."/>
            <person name="Kunzel S."/>
            <person name="Keller A."/>
            <person name="Neulinger S.C."/>
        </authorList>
    </citation>
    <scope>NUCLEOTIDE SEQUENCE [LARGE SCALE GENOMIC DNA]</scope>
    <source>
        <strain evidence="1 2">DSM 9895</strain>
    </source>
</reference>
<gene>
    <name evidence="1" type="ORF">CKO28_14410</name>
</gene>
<accession>A0ABS1DGK4</accession>